<accession>A0A392UYW8</accession>
<reference evidence="1 2" key="1">
    <citation type="journal article" date="2018" name="Front. Plant Sci.">
        <title>Red Clover (Trifolium pratense) and Zigzag Clover (T. medium) - A Picture of Genomic Similarities and Differences.</title>
        <authorList>
            <person name="Dluhosova J."/>
            <person name="Istvanek J."/>
            <person name="Nedelnik J."/>
            <person name="Repkova J."/>
        </authorList>
    </citation>
    <scope>NUCLEOTIDE SEQUENCE [LARGE SCALE GENOMIC DNA]</scope>
    <source>
        <strain evidence="2">cv. 10/8</strain>
        <tissue evidence="1">Leaf</tissue>
    </source>
</reference>
<protein>
    <submittedName>
        <fullName evidence="1">Uncharacterized protein</fullName>
    </submittedName>
</protein>
<sequence length="75" mass="7676">AAVENKSSSKTEFEGYPFPETANALVVTAVGCDIGETGDGDVGVDKATDGVIPAGLEGAIPVLPPFQSFEMLAFE</sequence>
<evidence type="ECO:0000313" key="2">
    <source>
        <dbReference type="Proteomes" id="UP000265520"/>
    </source>
</evidence>
<feature type="non-terminal residue" evidence="1">
    <location>
        <position position="1"/>
    </location>
</feature>
<name>A0A392UYW8_9FABA</name>
<proteinExistence type="predicted"/>
<feature type="non-terminal residue" evidence="1">
    <location>
        <position position="75"/>
    </location>
</feature>
<dbReference type="Proteomes" id="UP000265520">
    <property type="component" value="Unassembled WGS sequence"/>
</dbReference>
<keyword evidence="2" id="KW-1185">Reference proteome</keyword>
<dbReference type="EMBL" id="LXQA010993252">
    <property type="protein sequence ID" value="MCI80332.1"/>
    <property type="molecule type" value="Genomic_DNA"/>
</dbReference>
<organism evidence="1 2">
    <name type="scientific">Trifolium medium</name>
    <dbReference type="NCBI Taxonomy" id="97028"/>
    <lineage>
        <taxon>Eukaryota</taxon>
        <taxon>Viridiplantae</taxon>
        <taxon>Streptophyta</taxon>
        <taxon>Embryophyta</taxon>
        <taxon>Tracheophyta</taxon>
        <taxon>Spermatophyta</taxon>
        <taxon>Magnoliopsida</taxon>
        <taxon>eudicotyledons</taxon>
        <taxon>Gunneridae</taxon>
        <taxon>Pentapetalae</taxon>
        <taxon>rosids</taxon>
        <taxon>fabids</taxon>
        <taxon>Fabales</taxon>
        <taxon>Fabaceae</taxon>
        <taxon>Papilionoideae</taxon>
        <taxon>50 kb inversion clade</taxon>
        <taxon>NPAAA clade</taxon>
        <taxon>Hologalegina</taxon>
        <taxon>IRL clade</taxon>
        <taxon>Trifolieae</taxon>
        <taxon>Trifolium</taxon>
    </lineage>
</organism>
<comment type="caution">
    <text evidence="1">The sequence shown here is derived from an EMBL/GenBank/DDBJ whole genome shotgun (WGS) entry which is preliminary data.</text>
</comment>
<dbReference type="AlphaFoldDB" id="A0A392UYW8"/>
<evidence type="ECO:0000313" key="1">
    <source>
        <dbReference type="EMBL" id="MCI80332.1"/>
    </source>
</evidence>